<evidence type="ECO:0000256" key="4">
    <source>
        <dbReference type="ARBA" id="ARBA00023242"/>
    </source>
</evidence>
<evidence type="ECO:0000256" key="5">
    <source>
        <dbReference type="ARBA" id="ARBA00037300"/>
    </source>
</evidence>
<organism evidence="10 11">
    <name type="scientific">Nephila pilipes</name>
    <name type="common">Giant wood spider</name>
    <name type="synonym">Nephila maculata</name>
    <dbReference type="NCBI Taxonomy" id="299642"/>
    <lineage>
        <taxon>Eukaryota</taxon>
        <taxon>Metazoa</taxon>
        <taxon>Ecdysozoa</taxon>
        <taxon>Arthropoda</taxon>
        <taxon>Chelicerata</taxon>
        <taxon>Arachnida</taxon>
        <taxon>Araneae</taxon>
        <taxon>Araneomorphae</taxon>
        <taxon>Entelegynae</taxon>
        <taxon>Araneoidea</taxon>
        <taxon>Nephilidae</taxon>
        <taxon>Nephila</taxon>
    </lineage>
</organism>
<evidence type="ECO:0000259" key="9">
    <source>
        <dbReference type="Pfam" id="PF24779"/>
    </source>
</evidence>
<comment type="caution">
    <text evidence="10">The sequence shown here is derived from an EMBL/GenBank/DDBJ whole genome shotgun (WGS) entry which is preliminary data.</text>
</comment>
<evidence type="ECO:0000256" key="6">
    <source>
        <dbReference type="ARBA" id="ARBA00038503"/>
    </source>
</evidence>
<evidence type="ECO:0000256" key="1">
    <source>
        <dbReference type="ARBA" id="ARBA00004604"/>
    </source>
</evidence>
<evidence type="ECO:0000256" key="2">
    <source>
        <dbReference type="ARBA" id="ARBA00022517"/>
    </source>
</evidence>
<dbReference type="GO" id="GO:0006364">
    <property type="term" value="P:rRNA processing"/>
    <property type="evidence" value="ECO:0007669"/>
    <property type="project" value="UniProtKB-KW"/>
</dbReference>
<protein>
    <recommendedName>
        <fullName evidence="7">rRNA-processing protein UTP23 homolog</fullName>
    </recommendedName>
</protein>
<evidence type="ECO:0000256" key="3">
    <source>
        <dbReference type="ARBA" id="ARBA00022552"/>
    </source>
</evidence>
<keyword evidence="2" id="KW-0690">Ribosome biogenesis</keyword>
<gene>
    <name evidence="10" type="primary">UTP23</name>
    <name evidence="10" type="ORF">NPIL_44561</name>
</gene>
<evidence type="ECO:0000256" key="7">
    <source>
        <dbReference type="ARBA" id="ARBA00071400"/>
    </source>
</evidence>
<feature type="domain" description="UTP23 sensor motif region" evidence="9">
    <location>
        <begin position="191"/>
        <end position="208"/>
    </location>
</feature>
<evidence type="ECO:0000313" key="11">
    <source>
        <dbReference type="Proteomes" id="UP000887013"/>
    </source>
</evidence>
<keyword evidence="4" id="KW-0539">Nucleus</keyword>
<dbReference type="PANTHER" id="PTHR12416">
    <property type="entry name" value="RRNA-PROCESSING PROTEIN UTP23 HOMOLOG"/>
    <property type="match status" value="1"/>
</dbReference>
<evidence type="ECO:0000256" key="8">
    <source>
        <dbReference type="SAM" id="MobiDB-lite"/>
    </source>
</evidence>
<reference evidence="10" key="1">
    <citation type="submission" date="2020-08" db="EMBL/GenBank/DDBJ databases">
        <title>Multicomponent nature underlies the extraordinary mechanical properties of spider dragline silk.</title>
        <authorList>
            <person name="Kono N."/>
            <person name="Nakamura H."/>
            <person name="Mori M."/>
            <person name="Yoshida Y."/>
            <person name="Ohtoshi R."/>
            <person name="Malay A.D."/>
            <person name="Moran D.A.P."/>
            <person name="Tomita M."/>
            <person name="Numata K."/>
            <person name="Arakawa K."/>
        </authorList>
    </citation>
    <scope>NUCLEOTIDE SEQUENCE</scope>
</reference>
<dbReference type="CDD" id="cd09866">
    <property type="entry name" value="PIN_Fcf1-Utp23-H"/>
    <property type="match status" value="1"/>
</dbReference>
<proteinExistence type="inferred from homology"/>
<evidence type="ECO:0000313" key="10">
    <source>
        <dbReference type="EMBL" id="GFS53485.1"/>
    </source>
</evidence>
<dbReference type="EMBL" id="BMAW01046075">
    <property type="protein sequence ID" value="GFS53485.1"/>
    <property type="molecule type" value="Genomic_DNA"/>
</dbReference>
<dbReference type="Pfam" id="PF04900">
    <property type="entry name" value="Fcf1"/>
    <property type="match status" value="1"/>
</dbReference>
<name>A0A8X6K126_NEPPI</name>
<dbReference type="OrthoDB" id="25675at2759"/>
<keyword evidence="11" id="KW-1185">Reference proteome</keyword>
<dbReference type="InterPro" id="IPR006984">
    <property type="entry name" value="Fcf1/UTP23"/>
</dbReference>
<dbReference type="GO" id="GO:0032040">
    <property type="term" value="C:small-subunit processome"/>
    <property type="evidence" value="ECO:0007669"/>
    <property type="project" value="InterPro"/>
</dbReference>
<keyword evidence="3" id="KW-0698">rRNA processing</keyword>
<dbReference type="Gene3D" id="3.40.50.1010">
    <property type="entry name" value="5'-nuclease"/>
    <property type="match status" value="1"/>
</dbReference>
<dbReference type="AlphaFoldDB" id="A0A8X6K126"/>
<dbReference type="FunFam" id="3.40.50.1010:FF:000006">
    <property type="entry name" value="rRNA-processing protein UTP23 homolog"/>
    <property type="match status" value="1"/>
</dbReference>
<comment type="similarity">
    <text evidence="6">Belongs to the UTP23/FCF1 family. UTP23 subfamily.</text>
</comment>
<dbReference type="SUPFAM" id="SSF88723">
    <property type="entry name" value="PIN domain-like"/>
    <property type="match status" value="1"/>
</dbReference>
<comment type="subcellular location">
    <subcellularLocation>
        <location evidence="1">Nucleus</location>
        <location evidence="1">Nucleolus</location>
    </subcellularLocation>
</comment>
<accession>A0A8X6K126</accession>
<comment type="function">
    <text evidence="5">Involved in rRNA-processing and ribosome biogenesis.</text>
</comment>
<dbReference type="Pfam" id="PF24779">
    <property type="entry name" value="UTP23_sensor"/>
    <property type="match status" value="1"/>
</dbReference>
<sequence>MKIKRTRRVKKCLNFYKNNFNFRSPYQVLVDSTFCFEALQCKIQIKDEIPRYLDDPNARLYTTPCVIMEAEGLGHKAYGAFHIVKQFIVRKCGHEKNSKISAEECILSMLANNNSDHFIIATNDSQLINKCRRLAGVPLMTISYNAPNLEKPSRVSVDVSLNKMKTAVDVPAQQRAMLENMKPVEEMAPHRKKRKAKGPNPLSCKKKKIKLNPQTSQTAKKEKK</sequence>
<dbReference type="InterPro" id="IPR029060">
    <property type="entry name" value="PIN-like_dom_sf"/>
</dbReference>
<dbReference type="Proteomes" id="UP000887013">
    <property type="component" value="Unassembled WGS sequence"/>
</dbReference>
<feature type="region of interest" description="Disordered" evidence="8">
    <location>
        <begin position="180"/>
        <end position="224"/>
    </location>
</feature>
<dbReference type="InterPro" id="IPR057776">
    <property type="entry name" value="UTP23_sensor"/>
</dbReference>